<evidence type="ECO:0000313" key="3">
    <source>
        <dbReference type="EMBL" id="EDW82358.2"/>
    </source>
</evidence>
<dbReference type="HOGENOM" id="CLU_1046872_0_0_1"/>
<dbReference type="AlphaFoldDB" id="B4NBZ9"/>
<keyword evidence="4" id="KW-1185">Reference proteome</keyword>
<dbReference type="Proteomes" id="UP000007798">
    <property type="component" value="Unassembled WGS sequence"/>
</dbReference>
<dbReference type="InParanoid" id="B4NBZ9"/>
<dbReference type="FunCoup" id="B4NBZ9">
    <property type="interactions" value="7"/>
</dbReference>
<evidence type="ECO:0000256" key="2">
    <source>
        <dbReference type="SAM" id="MobiDB-lite"/>
    </source>
</evidence>
<proteinExistence type="predicted"/>
<keyword evidence="1" id="KW-0175">Coiled coil</keyword>
<dbReference type="OrthoDB" id="7856899at2759"/>
<sequence>MGLSNPINHELSSLLNHRQLLLAEMSRIYMEPMIPETQMLLDDLQQRDHQLQMQIELIEAGSGIAGAGPGENIAINLTADFEHLQRKLDELKHQLEKTEHVRDRDGGTTTTTTTTSSPSTVNSYFWTSPLLAMPDFPASAQPNNPPSLIKRLLAILRPNGSNSSTSSNWRNLWQQPVDSATTTTSVNAEDLLRQLKKQRNFLDQTIMKLELLASKKA</sequence>
<organism evidence="3 4">
    <name type="scientific">Drosophila willistoni</name>
    <name type="common">Fruit fly</name>
    <dbReference type="NCBI Taxonomy" id="7260"/>
    <lineage>
        <taxon>Eukaryota</taxon>
        <taxon>Metazoa</taxon>
        <taxon>Ecdysozoa</taxon>
        <taxon>Arthropoda</taxon>
        <taxon>Hexapoda</taxon>
        <taxon>Insecta</taxon>
        <taxon>Pterygota</taxon>
        <taxon>Neoptera</taxon>
        <taxon>Endopterygota</taxon>
        <taxon>Diptera</taxon>
        <taxon>Brachycera</taxon>
        <taxon>Muscomorpha</taxon>
        <taxon>Ephydroidea</taxon>
        <taxon>Drosophilidae</taxon>
        <taxon>Drosophila</taxon>
        <taxon>Sophophora</taxon>
    </lineage>
</organism>
<reference evidence="3 4" key="1">
    <citation type="journal article" date="2007" name="Nature">
        <title>Evolution of genes and genomes on the Drosophila phylogeny.</title>
        <authorList>
            <consortium name="Drosophila 12 Genomes Consortium"/>
            <person name="Clark A.G."/>
            <person name="Eisen M.B."/>
            <person name="Smith D.R."/>
            <person name="Bergman C.M."/>
            <person name="Oliver B."/>
            <person name="Markow T.A."/>
            <person name="Kaufman T.C."/>
            <person name="Kellis M."/>
            <person name="Gelbart W."/>
            <person name="Iyer V.N."/>
            <person name="Pollard D.A."/>
            <person name="Sackton T.B."/>
            <person name="Larracuente A.M."/>
            <person name="Singh N.D."/>
            <person name="Abad J.P."/>
            <person name="Abt D.N."/>
            <person name="Adryan B."/>
            <person name="Aguade M."/>
            <person name="Akashi H."/>
            <person name="Anderson W.W."/>
            <person name="Aquadro C.F."/>
            <person name="Ardell D.H."/>
            <person name="Arguello R."/>
            <person name="Artieri C.G."/>
            <person name="Barbash D.A."/>
            <person name="Barker D."/>
            <person name="Barsanti P."/>
            <person name="Batterham P."/>
            <person name="Batzoglou S."/>
            <person name="Begun D."/>
            <person name="Bhutkar A."/>
            <person name="Blanco E."/>
            <person name="Bosak S.A."/>
            <person name="Bradley R.K."/>
            <person name="Brand A.D."/>
            <person name="Brent M.R."/>
            <person name="Brooks A.N."/>
            <person name="Brown R.H."/>
            <person name="Butlin R.K."/>
            <person name="Caggese C."/>
            <person name="Calvi B.R."/>
            <person name="Bernardo de Carvalho A."/>
            <person name="Caspi A."/>
            <person name="Castrezana S."/>
            <person name="Celniker S.E."/>
            <person name="Chang J.L."/>
            <person name="Chapple C."/>
            <person name="Chatterji S."/>
            <person name="Chinwalla A."/>
            <person name="Civetta A."/>
            <person name="Clifton S.W."/>
            <person name="Comeron J.M."/>
            <person name="Costello J.C."/>
            <person name="Coyne J.A."/>
            <person name="Daub J."/>
            <person name="David R.G."/>
            <person name="Delcher A.L."/>
            <person name="Delehaunty K."/>
            <person name="Do C.B."/>
            <person name="Ebling H."/>
            <person name="Edwards K."/>
            <person name="Eickbush T."/>
            <person name="Evans J.D."/>
            <person name="Filipski A."/>
            <person name="Findeiss S."/>
            <person name="Freyhult E."/>
            <person name="Fulton L."/>
            <person name="Fulton R."/>
            <person name="Garcia A.C."/>
            <person name="Gardiner A."/>
            <person name="Garfield D.A."/>
            <person name="Garvin B.E."/>
            <person name="Gibson G."/>
            <person name="Gilbert D."/>
            <person name="Gnerre S."/>
            <person name="Godfrey J."/>
            <person name="Good R."/>
            <person name="Gotea V."/>
            <person name="Gravely B."/>
            <person name="Greenberg A.J."/>
            <person name="Griffiths-Jones S."/>
            <person name="Gross S."/>
            <person name="Guigo R."/>
            <person name="Gustafson E.A."/>
            <person name="Haerty W."/>
            <person name="Hahn M.W."/>
            <person name="Halligan D.L."/>
            <person name="Halpern A.L."/>
            <person name="Halter G.M."/>
            <person name="Han M.V."/>
            <person name="Heger A."/>
            <person name="Hillier L."/>
            <person name="Hinrichs A.S."/>
            <person name="Holmes I."/>
            <person name="Hoskins R.A."/>
            <person name="Hubisz M.J."/>
            <person name="Hultmark D."/>
            <person name="Huntley M.A."/>
            <person name="Jaffe D.B."/>
            <person name="Jagadeeshan S."/>
            <person name="Jeck W.R."/>
            <person name="Johnson J."/>
            <person name="Jones C.D."/>
            <person name="Jordan W.C."/>
            <person name="Karpen G.H."/>
            <person name="Kataoka E."/>
            <person name="Keightley P.D."/>
            <person name="Kheradpour P."/>
            <person name="Kirkness E.F."/>
            <person name="Koerich L.B."/>
            <person name="Kristiansen K."/>
            <person name="Kudrna D."/>
            <person name="Kulathinal R.J."/>
            <person name="Kumar S."/>
            <person name="Kwok R."/>
            <person name="Lander E."/>
            <person name="Langley C.H."/>
            <person name="Lapoint R."/>
            <person name="Lazzaro B.P."/>
            <person name="Lee S.J."/>
            <person name="Levesque L."/>
            <person name="Li R."/>
            <person name="Lin C.F."/>
            <person name="Lin M.F."/>
            <person name="Lindblad-Toh K."/>
            <person name="Llopart A."/>
            <person name="Long M."/>
            <person name="Low L."/>
            <person name="Lozovsky E."/>
            <person name="Lu J."/>
            <person name="Luo M."/>
            <person name="Machado C.A."/>
            <person name="Makalowski W."/>
            <person name="Marzo M."/>
            <person name="Matsuda M."/>
            <person name="Matzkin L."/>
            <person name="McAllister B."/>
            <person name="McBride C.S."/>
            <person name="McKernan B."/>
            <person name="McKernan K."/>
            <person name="Mendez-Lago M."/>
            <person name="Minx P."/>
            <person name="Mollenhauer M.U."/>
            <person name="Montooth K."/>
            <person name="Mount S.M."/>
            <person name="Mu X."/>
            <person name="Myers E."/>
            <person name="Negre B."/>
            <person name="Newfeld S."/>
            <person name="Nielsen R."/>
            <person name="Noor M.A."/>
            <person name="O'Grady P."/>
            <person name="Pachter L."/>
            <person name="Papaceit M."/>
            <person name="Parisi M.J."/>
            <person name="Parisi M."/>
            <person name="Parts L."/>
            <person name="Pedersen J.S."/>
            <person name="Pesole G."/>
            <person name="Phillippy A.M."/>
            <person name="Ponting C.P."/>
            <person name="Pop M."/>
            <person name="Porcelli D."/>
            <person name="Powell J.R."/>
            <person name="Prohaska S."/>
            <person name="Pruitt K."/>
            <person name="Puig M."/>
            <person name="Quesneville H."/>
            <person name="Ram K.R."/>
            <person name="Rand D."/>
            <person name="Rasmussen M.D."/>
            <person name="Reed L.K."/>
            <person name="Reenan R."/>
            <person name="Reily A."/>
            <person name="Remington K.A."/>
            <person name="Rieger T.T."/>
            <person name="Ritchie M.G."/>
            <person name="Robin C."/>
            <person name="Rogers Y.H."/>
            <person name="Rohde C."/>
            <person name="Rozas J."/>
            <person name="Rubenfield M.J."/>
            <person name="Ruiz A."/>
            <person name="Russo S."/>
            <person name="Salzberg S.L."/>
            <person name="Sanchez-Gracia A."/>
            <person name="Saranga D.J."/>
            <person name="Sato H."/>
            <person name="Schaeffer S.W."/>
            <person name="Schatz M.C."/>
            <person name="Schlenke T."/>
            <person name="Schwartz R."/>
            <person name="Segarra C."/>
            <person name="Singh R.S."/>
            <person name="Sirot L."/>
            <person name="Sirota M."/>
            <person name="Sisneros N.B."/>
            <person name="Smith C.D."/>
            <person name="Smith T.F."/>
            <person name="Spieth J."/>
            <person name="Stage D.E."/>
            <person name="Stark A."/>
            <person name="Stephan W."/>
            <person name="Strausberg R.L."/>
            <person name="Strempel S."/>
            <person name="Sturgill D."/>
            <person name="Sutton G."/>
            <person name="Sutton G.G."/>
            <person name="Tao W."/>
            <person name="Teichmann S."/>
            <person name="Tobari Y.N."/>
            <person name="Tomimura Y."/>
            <person name="Tsolas J.M."/>
            <person name="Valente V.L."/>
            <person name="Venter E."/>
            <person name="Venter J.C."/>
            <person name="Vicario S."/>
            <person name="Vieira F.G."/>
            <person name="Vilella A.J."/>
            <person name="Villasante A."/>
            <person name="Walenz B."/>
            <person name="Wang J."/>
            <person name="Wasserman M."/>
            <person name="Watts T."/>
            <person name="Wilson D."/>
            <person name="Wilson R.K."/>
            <person name="Wing R.A."/>
            <person name="Wolfner M.F."/>
            <person name="Wong A."/>
            <person name="Wong G.K."/>
            <person name="Wu C.I."/>
            <person name="Wu G."/>
            <person name="Yamamoto D."/>
            <person name="Yang H.P."/>
            <person name="Yang S.P."/>
            <person name="Yorke J.A."/>
            <person name="Yoshida K."/>
            <person name="Zdobnov E."/>
            <person name="Zhang P."/>
            <person name="Zhang Y."/>
            <person name="Zimin A.V."/>
            <person name="Baldwin J."/>
            <person name="Abdouelleil A."/>
            <person name="Abdulkadir J."/>
            <person name="Abebe A."/>
            <person name="Abera B."/>
            <person name="Abreu J."/>
            <person name="Acer S.C."/>
            <person name="Aftuck L."/>
            <person name="Alexander A."/>
            <person name="An P."/>
            <person name="Anderson E."/>
            <person name="Anderson S."/>
            <person name="Arachi H."/>
            <person name="Azer M."/>
            <person name="Bachantsang P."/>
            <person name="Barry A."/>
            <person name="Bayul T."/>
            <person name="Berlin A."/>
            <person name="Bessette D."/>
            <person name="Bloom T."/>
            <person name="Blye J."/>
            <person name="Boguslavskiy L."/>
            <person name="Bonnet C."/>
            <person name="Boukhgalter B."/>
            <person name="Bourzgui I."/>
            <person name="Brown A."/>
            <person name="Cahill P."/>
            <person name="Channer S."/>
            <person name="Cheshatsang Y."/>
            <person name="Chuda L."/>
            <person name="Citroen M."/>
            <person name="Collymore A."/>
            <person name="Cooke P."/>
            <person name="Costello M."/>
            <person name="D'Aco K."/>
            <person name="Daza R."/>
            <person name="De Haan G."/>
            <person name="DeGray S."/>
            <person name="DeMaso C."/>
            <person name="Dhargay N."/>
            <person name="Dooley K."/>
            <person name="Dooley E."/>
            <person name="Doricent M."/>
            <person name="Dorje P."/>
            <person name="Dorjee K."/>
            <person name="Dupes A."/>
            <person name="Elong R."/>
            <person name="Falk J."/>
            <person name="Farina A."/>
            <person name="Faro S."/>
            <person name="Ferguson D."/>
            <person name="Fisher S."/>
            <person name="Foley C.D."/>
            <person name="Franke A."/>
            <person name="Friedrich D."/>
            <person name="Gadbois L."/>
            <person name="Gearin G."/>
            <person name="Gearin C.R."/>
            <person name="Giannoukos G."/>
            <person name="Goode T."/>
            <person name="Graham J."/>
            <person name="Grandbois E."/>
            <person name="Grewal S."/>
            <person name="Gyaltsen K."/>
            <person name="Hafez N."/>
            <person name="Hagos B."/>
            <person name="Hall J."/>
            <person name="Henson C."/>
            <person name="Hollinger A."/>
            <person name="Honan T."/>
            <person name="Huard M.D."/>
            <person name="Hughes L."/>
            <person name="Hurhula B."/>
            <person name="Husby M.E."/>
            <person name="Kamat A."/>
            <person name="Kanga B."/>
            <person name="Kashin S."/>
            <person name="Khazanovich D."/>
            <person name="Kisner P."/>
            <person name="Lance K."/>
            <person name="Lara M."/>
            <person name="Lee W."/>
            <person name="Lennon N."/>
            <person name="Letendre F."/>
            <person name="LeVine R."/>
            <person name="Lipovsky A."/>
            <person name="Liu X."/>
            <person name="Liu J."/>
            <person name="Liu S."/>
            <person name="Lokyitsang T."/>
            <person name="Lokyitsang Y."/>
            <person name="Lubonja R."/>
            <person name="Lui A."/>
            <person name="MacDonald P."/>
            <person name="Magnisalis V."/>
            <person name="Maru K."/>
            <person name="Matthews C."/>
            <person name="McCusker W."/>
            <person name="McDonough S."/>
            <person name="Mehta T."/>
            <person name="Meldrim J."/>
            <person name="Meneus L."/>
            <person name="Mihai O."/>
            <person name="Mihalev A."/>
            <person name="Mihova T."/>
            <person name="Mittelman R."/>
            <person name="Mlenga V."/>
            <person name="Montmayeur A."/>
            <person name="Mulrain L."/>
            <person name="Navidi A."/>
            <person name="Naylor J."/>
            <person name="Negash T."/>
            <person name="Nguyen T."/>
            <person name="Nguyen N."/>
            <person name="Nicol R."/>
            <person name="Norbu C."/>
            <person name="Norbu N."/>
            <person name="Novod N."/>
            <person name="O'Neill B."/>
            <person name="Osman S."/>
            <person name="Markiewicz E."/>
            <person name="Oyono O.L."/>
            <person name="Patti C."/>
            <person name="Phunkhang P."/>
            <person name="Pierre F."/>
            <person name="Priest M."/>
            <person name="Raghuraman S."/>
            <person name="Rege F."/>
            <person name="Reyes R."/>
            <person name="Rise C."/>
            <person name="Rogov P."/>
            <person name="Ross K."/>
            <person name="Ryan E."/>
            <person name="Settipalli S."/>
            <person name="Shea T."/>
            <person name="Sherpa N."/>
            <person name="Shi L."/>
            <person name="Shih D."/>
            <person name="Sparrow T."/>
            <person name="Spaulding J."/>
            <person name="Stalker J."/>
            <person name="Stange-Thomann N."/>
            <person name="Stavropoulos S."/>
            <person name="Stone C."/>
            <person name="Strader C."/>
            <person name="Tesfaye S."/>
            <person name="Thomson T."/>
            <person name="Thoulutsang Y."/>
            <person name="Thoulutsang D."/>
            <person name="Topham K."/>
            <person name="Topping I."/>
            <person name="Tsamla T."/>
            <person name="Vassiliev H."/>
            <person name="Vo A."/>
            <person name="Wangchuk T."/>
            <person name="Wangdi T."/>
            <person name="Weiand M."/>
            <person name="Wilkinson J."/>
            <person name="Wilson A."/>
            <person name="Yadav S."/>
            <person name="Young G."/>
            <person name="Yu Q."/>
            <person name="Zembek L."/>
            <person name="Zhong D."/>
            <person name="Zimmer A."/>
            <person name="Zwirko Z."/>
            <person name="Jaffe D.B."/>
            <person name="Alvarez P."/>
            <person name="Brockman W."/>
            <person name="Butler J."/>
            <person name="Chin C."/>
            <person name="Gnerre S."/>
            <person name="Grabherr M."/>
            <person name="Kleber M."/>
            <person name="Mauceli E."/>
            <person name="MacCallum I."/>
        </authorList>
    </citation>
    <scope>NUCLEOTIDE SEQUENCE [LARGE SCALE GENOMIC DNA]</scope>
    <source>
        <strain evidence="4">Tucson 14030-0811.24</strain>
    </source>
</reference>
<evidence type="ECO:0000313" key="4">
    <source>
        <dbReference type="Proteomes" id="UP000007798"/>
    </source>
</evidence>
<feature type="coiled-coil region" evidence="1">
    <location>
        <begin position="185"/>
        <end position="212"/>
    </location>
</feature>
<feature type="region of interest" description="Disordered" evidence="2">
    <location>
        <begin position="95"/>
        <end position="119"/>
    </location>
</feature>
<accession>B4NBZ9</accession>
<name>B4NBZ9_DROWI</name>
<feature type="compositionally biased region" description="Low complexity" evidence="2">
    <location>
        <begin position="108"/>
        <end position="119"/>
    </location>
</feature>
<gene>
    <name evidence="3" type="primary">Dwil\GK18840</name>
    <name evidence="3" type="ORF">Dwil_GK18840</name>
</gene>
<dbReference type="EMBL" id="CH964239">
    <property type="protein sequence ID" value="EDW82358.2"/>
    <property type="molecule type" value="Genomic_DNA"/>
</dbReference>
<evidence type="ECO:0000256" key="1">
    <source>
        <dbReference type="SAM" id="Coils"/>
    </source>
</evidence>
<feature type="compositionally biased region" description="Basic and acidic residues" evidence="2">
    <location>
        <begin position="95"/>
        <end position="106"/>
    </location>
</feature>
<protein>
    <submittedName>
        <fullName evidence="3">Uncharacterized protein</fullName>
    </submittedName>
</protein>